<dbReference type="EMBL" id="JACXVP010000004">
    <property type="protein sequence ID" value="KAG5609676.1"/>
    <property type="molecule type" value="Genomic_DNA"/>
</dbReference>
<evidence type="ECO:0000256" key="1">
    <source>
        <dbReference type="SAM" id="MobiDB-lite"/>
    </source>
</evidence>
<evidence type="ECO:0000313" key="3">
    <source>
        <dbReference type="Proteomes" id="UP000824120"/>
    </source>
</evidence>
<comment type="caution">
    <text evidence="2">The sequence shown here is derived from an EMBL/GenBank/DDBJ whole genome shotgun (WGS) entry which is preliminary data.</text>
</comment>
<feature type="region of interest" description="Disordered" evidence="1">
    <location>
        <begin position="36"/>
        <end position="59"/>
    </location>
</feature>
<dbReference type="AlphaFoldDB" id="A0A9J5ZDS6"/>
<sequence length="59" mass="6617">MLSRIPNKVEGSNKILKEMKEDVSTLSQTLETQMRQISSHLNPRQQGGFPGDTMANTKN</sequence>
<reference evidence="2 3" key="1">
    <citation type="submission" date="2020-09" db="EMBL/GenBank/DDBJ databases">
        <title>De no assembly of potato wild relative species, Solanum commersonii.</title>
        <authorList>
            <person name="Cho K."/>
        </authorList>
    </citation>
    <scope>NUCLEOTIDE SEQUENCE [LARGE SCALE GENOMIC DNA]</scope>
    <source>
        <strain evidence="2">LZ3.2</strain>
        <tissue evidence="2">Leaf</tissue>
    </source>
</reference>
<dbReference type="OrthoDB" id="10540990at2759"/>
<evidence type="ECO:0000313" key="2">
    <source>
        <dbReference type="EMBL" id="KAG5609676.1"/>
    </source>
</evidence>
<protein>
    <submittedName>
        <fullName evidence="2">Uncharacterized protein</fullName>
    </submittedName>
</protein>
<keyword evidence="3" id="KW-1185">Reference proteome</keyword>
<organism evidence="2 3">
    <name type="scientific">Solanum commersonii</name>
    <name type="common">Commerson's wild potato</name>
    <name type="synonym">Commerson's nightshade</name>
    <dbReference type="NCBI Taxonomy" id="4109"/>
    <lineage>
        <taxon>Eukaryota</taxon>
        <taxon>Viridiplantae</taxon>
        <taxon>Streptophyta</taxon>
        <taxon>Embryophyta</taxon>
        <taxon>Tracheophyta</taxon>
        <taxon>Spermatophyta</taxon>
        <taxon>Magnoliopsida</taxon>
        <taxon>eudicotyledons</taxon>
        <taxon>Gunneridae</taxon>
        <taxon>Pentapetalae</taxon>
        <taxon>asterids</taxon>
        <taxon>lamiids</taxon>
        <taxon>Solanales</taxon>
        <taxon>Solanaceae</taxon>
        <taxon>Solanoideae</taxon>
        <taxon>Solaneae</taxon>
        <taxon>Solanum</taxon>
    </lineage>
</organism>
<name>A0A9J5ZDS6_SOLCO</name>
<dbReference type="Proteomes" id="UP000824120">
    <property type="component" value="Chromosome 4"/>
</dbReference>
<proteinExistence type="predicted"/>
<gene>
    <name evidence="2" type="ORF">H5410_020957</name>
</gene>
<accession>A0A9J5ZDS6</accession>
<feature type="compositionally biased region" description="Polar residues" evidence="1">
    <location>
        <begin position="36"/>
        <end position="45"/>
    </location>
</feature>